<sequence>MMCIERVVSKSVRPREFSEKDDPIDLLNNNIDFYPIGLPLSSEAARVGRLTSGKIVGNPEDWSRVITRKGKAKATQNSQVSNNNRENIDSQNQFLALDLALEVIHEEDRINNGASGGDNQNKEKLTQNQNIIAEENCDASSGNADLLRKQHVPSD</sequence>
<accession>M1E0H3</accession>
<proteinExistence type="predicted"/>
<name>M1E0H3_SOLTU</name>
<reference evidence="3" key="1">
    <citation type="journal article" date="2011" name="Nature">
        <title>Genome sequence and analysis of the tuber crop potato.</title>
        <authorList>
            <consortium name="The Potato Genome Sequencing Consortium"/>
        </authorList>
    </citation>
    <scope>NUCLEOTIDE SEQUENCE [LARGE SCALE GENOMIC DNA]</scope>
    <source>
        <strain evidence="3">cv. DM1-3 516 R44</strain>
    </source>
</reference>
<feature type="region of interest" description="Disordered" evidence="1">
    <location>
        <begin position="110"/>
        <end position="155"/>
    </location>
</feature>
<evidence type="ECO:0000256" key="1">
    <source>
        <dbReference type="SAM" id="MobiDB-lite"/>
    </source>
</evidence>
<protein>
    <submittedName>
        <fullName evidence="2">Uncharacterized protein</fullName>
    </submittedName>
</protein>
<evidence type="ECO:0000313" key="3">
    <source>
        <dbReference type="Proteomes" id="UP000011115"/>
    </source>
</evidence>
<dbReference type="PaxDb" id="4113-PGSC0003DMT400097374"/>
<organism evidence="2 3">
    <name type="scientific">Solanum tuberosum</name>
    <name type="common">Potato</name>
    <dbReference type="NCBI Taxonomy" id="4113"/>
    <lineage>
        <taxon>Eukaryota</taxon>
        <taxon>Viridiplantae</taxon>
        <taxon>Streptophyta</taxon>
        <taxon>Embryophyta</taxon>
        <taxon>Tracheophyta</taxon>
        <taxon>Spermatophyta</taxon>
        <taxon>Magnoliopsida</taxon>
        <taxon>eudicotyledons</taxon>
        <taxon>Gunneridae</taxon>
        <taxon>Pentapetalae</taxon>
        <taxon>asterids</taxon>
        <taxon>lamiids</taxon>
        <taxon>Solanales</taxon>
        <taxon>Solanaceae</taxon>
        <taxon>Solanoideae</taxon>
        <taxon>Solaneae</taxon>
        <taxon>Solanum</taxon>
    </lineage>
</organism>
<evidence type="ECO:0000313" key="2">
    <source>
        <dbReference type="EnsemblPlants" id="PGSC0003DMT400097374"/>
    </source>
</evidence>
<dbReference type="Proteomes" id="UP000011115">
    <property type="component" value="Unassembled WGS sequence"/>
</dbReference>
<feature type="compositionally biased region" description="Basic and acidic residues" evidence="1">
    <location>
        <begin position="146"/>
        <end position="155"/>
    </location>
</feature>
<dbReference type="Gramene" id="PGSC0003DMT400097374">
    <property type="protein sequence ID" value="PGSC0003DMT400097374"/>
    <property type="gene ID" value="PGSC0003DMG400046945"/>
</dbReference>
<dbReference type="AlphaFoldDB" id="M1E0H3"/>
<dbReference type="EnsemblPlants" id="PGSC0003DMT400097374">
    <property type="protein sequence ID" value="PGSC0003DMT400097374"/>
    <property type="gene ID" value="PGSC0003DMG400046945"/>
</dbReference>
<dbReference type="InParanoid" id="M1E0H3"/>
<reference evidence="2" key="2">
    <citation type="submission" date="2015-06" db="UniProtKB">
        <authorList>
            <consortium name="EnsemblPlants"/>
        </authorList>
    </citation>
    <scope>IDENTIFICATION</scope>
    <source>
        <strain evidence="2">DM1-3 516 R44</strain>
    </source>
</reference>
<dbReference type="HOGENOM" id="CLU_1698577_0_0_1"/>
<keyword evidence="3" id="KW-1185">Reference proteome</keyword>